<dbReference type="AlphaFoldDB" id="A0A2N5TLS8"/>
<protein>
    <submittedName>
        <fullName evidence="2">Uncharacterized protein</fullName>
    </submittedName>
</protein>
<name>A0A2N5TLS8_9BASI</name>
<dbReference type="Proteomes" id="UP000235388">
    <property type="component" value="Unassembled WGS sequence"/>
</dbReference>
<comment type="caution">
    <text evidence="2">The sequence shown here is derived from an EMBL/GenBank/DDBJ whole genome shotgun (WGS) entry which is preliminary data.</text>
</comment>
<evidence type="ECO:0000256" key="1">
    <source>
        <dbReference type="SAM" id="MobiDB-lite"/>
    </source>
</evidence>
<evidence type="ECO:0000313" key="2">
    <source>
        <dbReference type="EMBL" id="PLW26459.1"/>
    </source>
</evidence>
<evidence type="ECO:0000313" key="3">
    <source>
        <dbReference type="Proteomes" id="UP000235388"/>
    </source>
</evidence>
<sequence length="92" mass="9503">MKYPSDFATRQAGRDQVTDVRPDVNPGTCGQALETGGRADSFGAHGWAPQWAARIGTYLCARSEPQLDIACMSNRGLKVIAGAGPPAVAGGG</sequence>
<dbReference type="EMBL" id="PGCJ01000541">
    <property type="protein sequence ID" value="PLW26459.1"/>
    <property type="molecule type" value="Genomic_DNA"/>
</dbReference>
<reference evidence="2 3" key="1">
    <citation type="submission" date="2017-11" db="EMBL/GenBank/DDBJ databases">
        <title>De novo assembly and phasing of dikaryotic genomes from two isolates of Puccinia coronata f. sp. avenae, the causal agent of oat crown rust.</title>
        <authorList>
            <person name="Miller M.E."/>
            <person name="Zhang Y."/>
            <person name="Omidvar V."/>
            <person name="Sperschneider J."/>
            <person name="Schwessinger B."/>
            <person name="Raley C."/>
            <person name="Palmer J.M."/>
            <person name="Garnica D."/>
            <person name="Upadhyaya N."/>
            <person name="Rathjen J."/>
            <person name="Taylor J.M."/>
            <person name="Park R.F."/>
            <person name="Dodds P.N."/>
            <person name="Hirsch C.D."/>
            <person name="Kianian S.F."/>
            <person name="Figueroa M."/>
        </authorList>
    </citation>
    <scope>NUCLEOTIDE SEQUENCE [LARGE SCALE GENOMIC DNA]</scope>
    <source>
        <strain evidence="2">12NC29</strain>
    </source>
</reference>
<proteinExistence type="predicted"/>
<keyword evidence="3" id="KW-1185">Reference proteome</keyword>
<organism evidence="2 3">
    <name type="scientific">Puccinia coronata f. sp. avenae</name>
    <dbReference type="NCBI Taxonomy" id="200324"/>
    <lineage>
        <taxon>Eukaryota</taxon>
        <taxon>Fungi</taxon>
        <taxon>Dikarya</taxon>
        <taxon>Basidiomycota</taxon>
        <taxon>Pucciniomycotina</taxon>
        <taxon>Pucciniomycetes</taxon>
        <taxon>Pucciniales</taxon>
        <taxon>Pucciniaceae</taxon>
        <taxon>Puccinia</taxon>
    </lineage>
</organism>
<feature type="compositionally biased region" description="Basic and acidic residues" evidence="1">
    <location>
        <begin position="12"/>
        <end position="22"/>
    </location>
</feature>
<accession>A0A2N5TLS8</accession>
<feature type="region of interest" description="Disordered" evidence="1">
    <location>
        <begin position="1"/>
        <end position="25"/>
    </location>
</feature>
<gene>
    <name evidence="2" type="ORF">PCANC_26763</name>
</gene>